<comment type="similarity">
    <text evidence="7">Belongs to the prefoldin alpha subunit family.</text>
</comment>
<sequence length="152" mass="17140">MAGRDDLAKIAYEMQAYREQAQLMQQQMANIQLNYASLESAVQTLENIKKINKNEDVLLPVGSGAYIKSKVENNEVALIDVGAGIIVEKQIPEAVLLLKARMKEIDSMRDKLQSGFEDVSKKMKELEESANKLVEKMKSDKGQASKEDEEYR</sequence>
<organism evidence="10 11">
    <name type="scientific">Fermentimicrarchaeum limneticum</name>
    <dbReference type="NCBI Taxonomy" id="2795018"/>
    <lineage>
        <taxon>Archaea</taxon>
        <taxon>Candidatus Micrarchaeota</taxon>
        <taxon>Candidatus Fermentimicrarchaeales</taxon>
        <taxon>Candidatus Fermentimicrarchaeaceae</taxon>
        <taxon>Candidatus Fermentimicrarchaeum</taxon>
    </lineage>
</organism>
<proteinExistence type="inferred from homology"/>
<keyword evidence="7" id="KW-0963">Cytoplasm</keyword>
<dbReference type="Pfam" id="PF02996">
    <property type="entry name" value="Prefoldin"/>
    <property type="match status" value="1"/>
</dbReference>
<dbReference type="CDD" id="cd23160">
    <property type="entry name" value="Prefoldin_alpha_GimC"/>
    <property type="match status" value="1"/>
</dbReference>
<dbReference type="EMBL" id="CP058998">
    <property type="protein sequence ID" value="QLJ53343.1"/>
    <property type="molecule type" value="Genomic_DNA"/>
</dbReference>
<keyword evidence="3 7" id="KW-0143">Chaperone</keyword>
<evidence type="ECO:0000256" key="1">
    <source>
        <dbReference type="ARBA" id="ARBA00010048"/>
    </source>
</evidence>
<evidence type="ECO:0000256" key="5">
    <source>
        <dbReference type="ARBA" id="ARBA00044156"/>
    </source>
</evidence>
<dbReference type="Gene3D" id="1.10.287.370">
    <property type="match status" value="1"/>
</dbReference>
<dbReference type="HAMAP" id="MF_00308">
    <property type="entry name" value="PfdA"/>
    <property type="match status" value="1"/>
</dbReference>
<evidence type="ECO:0000313" key="11">
    <source>
        <dbReference type="Proteomes" id="UP000510821"/>
    </source>
</evidence>
<dbReference type="AlphaFoldDB" id="A0A7D6BR21"/>
<comment type="function">
    <text evidence="4 7">Molecular chaperone capable of stabilizing a range of proteins. Seems to fulfill an ATP-independent, HSP70-like function in archaeal de novo protein folding.</text>
</comment>
<dbReference type="InterPro" id="IPR009053">
    <property type="entry name" value="Prefoldin"/>
</dbReference>
<feature type="region of interest" description="Disordered" evidence="9">
    <location>
        <begin position="133"/>
        <end position="152"/>
    </location>
</feature>
<comment type="subcellular location">
    <subcellularLocation>
        <location evidence="7">Cytoplasm</location>
    </subcellularLocation>
</comment>
<dbReference type="GO" id="GO:0006457">
    <property type="term" value="P:protein folding"/>
    <property type="evidence" value="ECO:0007669"/>
    <property type="project" value="UniProtKB-UniRule"/>
</dbReference>
<dbReference type="GO" id="GO:0016272">
    <property type="term" value="C:prefoldin complex"/>
    <property type="evidence" value="ECO:0007669"/>
    <property type="project" value="UniProtKB-UniRule"/>
</dbReference>
<evidence type="ECO:0000256" key="2">
    <source>
        <dbReference type="ARBA" id="ARBA00011716"/>
    </source>
</evidence>
<gene>
    <name evidence="7" type="primary">pfdA</name>
    <name evidence="10" type="ORF">Sv326_1168</name>
</gene>
<evidence type="ECO:0000256" key="3">
    <source>
        <dbReference type="ARBA" id="ARBA00023186"/>
    </source>
</evidence>
<dbReference type="PANTHER" id="PTHR12674">
    <property type="entry name" value="PREFOLDIN SUBUNIT 5"/>
    <property type="match status" value="1"/>
</dbReference>
<feature type="compositionally biased region" description="Basic and acidic residues" evidence="9">
    <location>
        <begin position="133"/>
        <end position="146"/>
    </location>
</feature>
<evidence type="ECO:0000256" key="9">
    <source>
        <dbReference type="SAM" id="MobiDB-lite"/>
    </source>
</evidence>
<evidence type="ECO:0000256" key="6">
    <source>
        <dbReference type="ARBA" id="ARBA00044231"/>
    </source>
</evidence>
<evidence type="ECO:0000256" key="4">
    <source>
        <dbReference type="ARBA" id="ARBA00025077"/>
    </source>
</evidence>
<name>A0A7D6BR21_FERL1</name>
<dbReference type="PANTHER" id="PTHR12674:SF2">
    <property type="entry name" value="PREFOLDIN SUBUNIT 5"/>
    <property type="match status" value="1"/>
</dbReference>
<protein>
    <recommendedName>
        <fullName evidence="5 7">Prefoldin subunit alpha</fullName>
    </recommendedName>
    <alternativeName>
        <fullName evidence="6 7">GimC subunit alpha</fullName>
    </alternativeName>
</protein>
<accession>A0A7D6BR21</accession>
<feature type="coiled-coil region" evidence="8">
    <location>
        <begin position="7"/>
        <end position="48"/>
    </location>
</feature>
<comment type="subunit">
    <text evidence="2 7">Heterohexamer of two alpha and four beta subunits.</text>
</comment>
<reference evidence="11" key="1">
    <citation type="submission" date="2020-07" db="EMBL/GenBank/DDBJ databases">
        <title>Metabolic diversity and evolutionary history of the archaeal phylum ###Micrarchaeota### uncovered from a freshwater lake metagenome.</title>
        <authorList>
            <person name="Kadnikov V.V."/>
            <person name="Savvichev A.S."/>
            <person name="Mardanov A.V."/>
            <person name="Beletsky A.V."/>
            <person name="Chupakov A.V."/>
            <person name="Kokryatskaya N.M."/>
            <person name="Pimenov N.V."/>
            <person name="Ravin N.V."/>
        </authorList>
    </citation>
    <scope>NUCLEOTIDE SEQUENCE [LARGE SCALE GENOMIC DNA]</scope>
</reference>
<dbReference type="SUPFAM" id="SSF46579">
    <property type="entry name" value="Prefoldin"/>
    <property type="match status" value="1"/>
</dbReference>
<dbReference type="GO" id="GO:0051082">
    <property type="term" value="F:unfolded protein binding"/>
    <property type="evidence" value="ECO:0007669"/>
    <property type="project" value="UniProtKB-UniRule"/>
</dbReference>
<evidence type="ECO:0000313" key="10">
    <source>
        <dbReference type="EMBL" id="QLJ53343.1"/>
    </source>
</evidence>
<dbReference type="KEGG" id="flt:Sv326_1168"/>
<keyword evidence="8" id="KW-0175">Coiled coil</keyword>
<comment type="similarity">
    <text evidence="1">Belongs to the prefoldin subunit alpha family.</text>
</comment>
<dbReference type="Proteomes" id="UP000510821">
    <property type="component" value="Chromosome"/>
</dbReference>
<dbReference type="GO" id="GO:0005737">
    <property type="term" value="C:cytoplasm"/>
    <property type="evidence" value="ECO:0007669"/>
    <property type="project" value="UniProtKB-SubCell"/>
</dbReference>
<dbReference type="InterPro" id="IPR011599">
    <property type="entry name" value="PFD_alpha_archaea"/>
</dbReference>
<dbReference type="InterPro" id="IPR004127">
    <property type="entry name" value="Prefoldin_subunit_alpha"/>
</dbReference>
<evidence type="ECO:0000256" key="7">
    <source>
        <dbReference type="HAMAP-Rule" id="MF_00308"/>
    </source>
</evidence>
<dbReference type="NCBIfam" id="TIGR00293">
    <property type="entry name" value="prefoldin subunit alpha"/>
    <property type="match status" value="1"/>
</dbReference>
<evidence type="ECO:0000256" key="8">
    <source>
        <dbReference type="SAM" id="Coils"/>
    </source>
</evidence>